<dbReference type="Proteomes" id="UP000007257">
    <property type="component" value="Chromosome"/>
</dbReference>
<dbReference type="Pfam" id="PF00293">
    <property type="entry name" value="NUDIX"/>
    <property type="match status" value="1"/>
</dbReference>
<dbReference type="EC" id="3.6.1.-" evidence="8"/>
<comment type="cofactor">
    <cofactor evidence="1 8">
        <name>Mg(2+)</name>
        <dbReference type="ChEBI" id="CHEBI:18420"/>
    </cofactor>
</comment>
<keyword evidence="5 7" id="KW-0378">Hydrolase</keyword>
<dbReference type="InterPro" id="IPR000086">
    <property type="entry name" value="NUDIX_hydrolase_dom"/>
</dbReference>
<dbReference type="eggNOG" id="COG1051">
    <property type="taxonomic scope" value="Bacteria"/>
</dbReference>
<reference evidence="12" key="1">
    <citation type="submission" date="2011-01" db="EMBL/GenBank/DDBJ databases">
        <title>Complete sequence of chromosome of Rahnella sp. Y9602.</title>
        <authorList>
            <consortium name="US DOE Joint Genome Institute"/>
            <person name="Lucas S."/>
            <person name="Copeland A."/>
            <person name="Lapidus A."/>
            <person name="Cheng J.-F."/>
            <person name="Goodwin L."/>
            <person name="Pitluck S."/>
            <person name="Lu M."/>
            <person name="Detter J.C."/>
            <person name="Han C."/>
            <person name="Tapia R."/>
            <person name="Land M."/>
            <person name="Hauser L."/>
            <person name="Kyrpides N."/>
            <person name="Ivanova N."/>
            <person name="Ovchinnikova G."/>
            <person name="Pagani I."/>
            <person name="Sobecky P.A."/>
            <person name="Martinez R.J."/>
            <person name="Woyke T."/>
        </authorList>
    </citation>
    <scope>NUCLEOTIDE SEQUENCE [LARGE SCALE GENOMIC DNA]</scope>
    <source>
        <strain evidence="12">Y9602</strain>
    </source>
</reference>
<dbReference type="PRINTS" id="PR00502">
    <property type="entry name" value="NUDIXFAMILY"/>
</dbReference>
<dbReference type="RefSeq" id="WP_013576212.1">
    <property type="nucleotide sequence ID" value="NC_015061.1"/>
</dbReference>
<dbReference type="PROSITE" id="PS00893">
    <property type="entry name" value="NUDIX_BOX"/>
    <property type="match status" value="1"/>
</dbReference>
<evidence type="ECO:0000256" key="8">
    <source>
        <dbReference type="RuleBase" id="RU364043"/>
    </source>
</evidence>
<evidence type="ECO:0000256" key="2">
    <source>
        <dbReference type="ARBA" id="ARBA00007608"/>
    </source>
</evidence>
<dbReference type="GO" id="GO:0017111">
    <property type="term" value="F:ribonucleoside triphosphate phosphatase activity"/>
    <property type="evidence" value="ECO:0007669"/>
    <property type="project" value="InterPro"/>
</dbReference>
<evidence type="ECO:0000313" key="11">
    <source>
        <dbReference type="EMBL" id="MFD3223311.1"/>
    </source>
</evidence>
<keyword evidence="6 8" id="KW-0460">Magnesium</keyword>
<gene>
    <name evidence="8" type="primary">nudJ</name>
    <name evidence="10" type="ordered locus">Rahaq_2921</name>
    <name evidence="11" type="ORF">ACFPK4_07180</name>
</gene>
<feature type="domain" description="Nudix hydrolase" evidence="9">
    <location>
        <begin position="3"/>
        <end position="131"/>
    </location>
</feature>
<evidence type="ECO:0000313" key="12">
    <source>
        <dbReference type="Proteomes" id="UP000007257"/>
    </source>
</evidence>
<dbReference type="InterPro" id="IPR020084">
    <property type="entry name" value="NUDIX_hydrolase_CS"/>
</dbReference>
<dbReference type="PANTHER" id="PTHR43222:SF11">
    <property type="entry name" value="PHOSPHATASE NUDJ"/>
    <property type="match status" value="1"/>
</dbReference>
<dbReference type="OrthoDB" id="8594221at2"/>
<dbReference type="KEGG" id="rah:Rahaq_2921"/>
<evidence type="ECO:0000259" key="9">
    <source>
        <dbReference type="PROSITE" id="PS51462"/>
    </source>
</evidence>
<dbReference type="PROSITE" id="PS51462">
    <property type="entry name" value="NUDIX"/>
    <property type="match status" value="1"/>
</dbReference>
<dbReference type="EMBL" id="CP002505">
    <property type="protein sequence ID" value="ADW74516.1"/>
    <property type="molecule type" value="Genomic_DNA"/>
</dbReference>
<name>A0A0H3FBF6_RAHSY</name>
<dbReference type="SUPFAM" id="SSF55811">
    <property type="entry name" value="Nudix"/>
    <property type="match status" value="1"/>
</dbReference>
<evidence type="ECO:0000256" key="4">
    <source>
        <dbReference type="ARBA" id="ARBA00015552"/>
    </source>
</evidence>
<sequence>MFKPHVTVACIVQAQGKFLVVEETIHGKVTWNQPAGHLEANETLVSAAKRELYEETGIHAEPQFFLGLHQWQAPDDTPFLRFAFVIDLPEMLETAPQDDDIDQCRWVSAEEIIGSAQLRSPLVAESIRCYQQSPRYPLEILHNFNLPE</sequence>
<evidence type="ECO:0000256" key="1">
    <source>
        <dbReference type="ARBA" id="ARBA00001946"/>
    </source>
</evidence>
<evidence type="ECO:0000256" key="7">
    <source>
        <dbReference type="RuleBase" id="RU003476"/>
    </source>
</evidence>
<dbReference type="InterPro" id="IPR020476">
    <property type="entry name" value="Nudix_hydrolase"/>
</dbReference>
<evidence type="ECO:0000256" key="5">
    <source>
        <dbReference type="ARBA" id="ARBA00022801"/>
    </source>
</evidence>
<reference evidence="10 12" key="2">
    <citation type="journal article" date="2012" name="J. Bacteriol.">
        <title>Complete Genome Sequence of Rahnella sp. Strain Y9602, a Gammaproteobacterium Isolate from Metal- and Radionuclide-Contaminated Soil.</title>
        <authorList>
            <person name="Martinez R.J."/>
            <person name="Bruce D."/>
            <person name="Detter C."/>
            <person name="Goodwin L.A."/>
            <person name="Han J."/>
            <person name="Han C.S."/>
            <person name="Held B."/>
            <person name="Land M.L."/>
            <person name="Mikhailova N."/>
            <person name="Nolan M."/>
            <person name="Pennacchio L."/>
            <person name="Pitluck S."/>
            <person name="Tapia R."/>
            <person name="Woyke T."/>
            <person name="Sobecky P.A."/>
        </authorList>
    </citation>
    <scope>NUCLEOTIDE SEQUENCE [LARGE SCALE GENOMIC DNA]</scope>
    <source>
        <strain evidence="10 12">Y9602</strain>
    </source>
</reference>
<protein>
    <recommendedName>
        <fullName evidence="4 8">Phosphatase NudJ</fullName>
        <ecNumber evidence="8">3.6.1.-</ecNumber>
    </recommendedName>
</protein>
<dbReference type="GO" id="GO:0004787">
    <property type="term" value="F:thiamine diphosphate phosphatase activity"/>
    <property type="evidence" value="ECO:0007669"/>
    <property type="project" value="InterPro"/>
</dbReference>
<comment type="similarity">
    <text evidence="2 8">Belongs to the Nudix hydrolase family. NudJ subfamily.</text>
</comment>
<organism evidence="10 12">
    <name type="scientific">Rahnella sp. (strain Y9602)</name>
    <dbReference type="NCBI Taxonomy" id="2703885"/>
    <lineage>
        <taxon>Bacteria</taxon>
        <taxon>Pseudomonadati</taxon>
        <taxon>Pseudomonadota</taxon>
        <taxon>Gammaproteobacteria</taxon>
        <taxon>Enterobacterales</taxon>
        <taxon>Yersiniaceae</taxon>
        <taxon>Rahnella</taxon>
    </lineage>
</organism>
<comment type="subunit">
    <text evidence="3 8">Monomer.</text>
</comment>
<evidence type="ECO:0000313" key="13">
    <source>
        <dbReference type="Proteomes" id="UP001598201"/>
    </source>
</evidence>
<dbReference type="HOGENOM" id="CLU_037162_6_1_6"/>
<dbReference type="GeneID" id="95416502"/>
<proteinExistence type="inferred from homology"/>
<accession>A0A0H3FBF6</accession>
<keyword evidence="13" id="KW-1185">Reference proteome</keyword>
<evidence type="ECO:0000256" key="3">
    <source>
        <dbReference type="ARBA" id="ARBA00011245"/>
    </source>
</evidence>
<reference evidence="11 13" key="3">
    <citation type="submission" date="2024-09" db="EMBL/GenBank/DDBJ databases">
        <title>Genomes of Rahnella.</title>
        <authorList>
            <person name="Mnguni F.C."/>
            <person name="Shin G.Y."/>
            <person name="Coutinho T."/>
        </authorList>
    </citation>
    <scope>NUCLEOTIDE SEQUENCE [LARGE SCALE GENOMIC DNA]</scope>
    <source>
        <strain evidence="11 13">20WA0057</strain>
    </source>
</reference>
<dbReference type="InterPro" id="IPR015797">
    <property type="entry name" value="NUDIX_hydrolase-like_dom_sf"/>
</dbReference>
<evidence type="ECO:0000313" key="10">
    <source>
        <dbReference type="EMBL" id="ADW74516.1"/>
    </source>
</evidence>
<dbReference type="Proteomes" id="UP001598201">
    <property type="component" value="Unassembled WGS sequence"/>
</dbReference>
<dbReference type="PANTHER" id="PTHR43222">
    <property type="entry name" value="NUDIX HYDROLASE 23"/>
    <property type="match status" value="1"/>
</dbReference>
<dbReference type="AlphaFoldDB" id="A0A0H3FBF6"/>
<evidence type="ECO:0000256" key="6">
    <source>
        <dbReference type="ARBA" id="ARBA00022842"/>
    </source>
</evidence>
<dbReference type="EMBL" id="JBHUCJ010000011">
    <property type="protein sequence ID" value="MFD3223311.1"/>
    <property type="molecule type" value="Genomic_DNA"/>
</dbReference>
<dbReference type="Gene3D" id="3.90.79.10">
    <property type="entry name" value="Nucleoside Triphosphate Pyrophosphohydrolase"/>
    <property type="match status" value="1"/>
</dbReference>
<dbReference type="InterPro" id="IPR033713">
    <property type="entry name" value="NudJ"/>
</dbReference>
<dbReference type="CDD" id="cd03675">
    <property type="entry name" value="NUDIX_Hydrolase"/>
    <property type="match status" value="1"/>
</dbReference>
<dbReference type="GO" id="GO:0017110">
    <property type="term" value="F:nucleoside diphosphate phosphatase activity"/>
    <property type="evidence" value="ECO:0007669"/>
    <property type="project" value="InterPro"/>
</dbReference>